<dbReference type="InterPro" id="IPR036388">
    <property type="entry name" value="WH-like_DNA-bd_sf"/>
</dbReference>
<feature type="region of interest" description="Disordered" evidence="1">
    <location>
        <begin position="97"/>
        <end position="254"/>
    </location>
</feature>
<evidence type="ECO:0000256" key="1">
    <source>
        <dbReference type="SAM" id="MobiDB-lite"/>
    </source>
</evidence>
<feature type="compositionally biased region" description="Basic and acidic residues" evidence="1">
    <location>
        <begin position="103"/>
        <end position="120"/>
    </location>
</feature>
<keyword evidence="3" id="KW-1185">Reference proteome</keyword>
<gene>
    <name evidence="2" type="ORF">QO006_003012</name>
</gene>
<feature type="compositionally biased region" description="Acidic residues" evidence="1">
    <location>
        <begin position="183"/>
        <end position="202"/>
    </location>
</feature>
<comment type="caution">
    <text evidence="2">The sequence shown here is derived from an EMBL/GenBank/DDBJ whole genome shotgun (WGS) entry which is preliminary data.</text>
</comment>
<feature type="compositionally biased region" description="Polar residues" evidence="1">
    <location>
        <begin position="124"/>
        <end position="168"/>
    </location>
</feature>
<evidence type="ECO:0000313" key="2">
    <source>
        <dbReference type="EMBL" id="MDP9765561.1"/>
    </source>
</evidence>
<feature type="compositionally biased region" description="Basic and acidic residues" evidence="1">
    <location>
        <begin position="169"/>
        <end position="182"/>
    </location>
</feature>
<accession>A0ABT9MG62</accession>
<reference evidence="2 3" key="1">
    <citation type="submission" date="2023-07" db="EMBL/GenBank/DDBJ databases">
        <title>Genomic Encyclopedia of Type Strains, Phase IV (KMG-IV): sequencing the most valuable type-strain genomes for metagenomic binning, comparative biology and taxonomic classification.</title>
        <authorList>
            <person name="Goeker M."/>
        </authorList>
    </citation>
    <scope>NUCLEOTIDE SEQUENCE [LARGE SCALE GENOMIC DNA]</scope>
    <source>
        <strain evidence="2 3">NIO-1023</strain>
    </source>
</reference>
<name>A0ABT9MG62_9DEIO</name>
<dbReference type="Gene3D" id="1.10.10.10">
    <property type="entry name" value="Winged helix-like DNA-binding domain superfamily/Winged helix DNA-binding domain"/>
    <property type="match status" value="1"/>
</dbReference>
<protein>
    <recommendedName>
        <fullName evidence="4">Helix-turn-helix domain-containing protein</fullName>
    </recommendedName>
</protein>
<organism evidence="2 3">
    <name type="scientific">Deinococcus enclensis</name>
    <dbReference type="NCBI Taxonomy" id="1049582"/>
    <lineage>
        <taxon>Bacteria</taxon>
        <taxon>Thermotogati</taxon>
        <taxon>Deinococcota</taxon>
        <taxon>Deinococci</taxon>
        <taxon>Deinococcales</taxon>
        <taxon>Deinococcaceae</taxon>
        <taxon>Deinococcus</taxon>
    </lineage>
</organism>
<proteinExistence type="predicted"/>
<evidence type="ECO:0008006" key="4">
    <source>
        <dbReference type="Google" id="ProtNLM"/>
    </source>
</evidence>
<dbReference type="Proteomes" id="UP001232163">
    <property type="component" value="Unassembled WGS sequence"/>
</dbReference>
<sequence length="438" mass="48427">MTAKKGTGFAPPNYTQTPNTLFDMLPVISNAELRITLALVRETHGWHRQRTDMLSVTELAGLAGLSESSAKTGIKEAMQRGTLKRFKTRDAMNRPTFKYGMVIRDDVPREEFERPKKPQENPEQDVTQTGSSGRNLTGSEFNGVTGSSGQNLTPSPENSSGQNLTPSYKEQRNPFEGKKVEEENAGQDESETGPEHDDDFLFEEDKNTPPLEGGEGQAHTSITGARNDLEGGNGTCQATDGEDVPPAAAADWSPAGVNHEISVLTNKRWQRKWQPRGSKDWSDPLIYEVDGTGVDRHRIAHLVSPAQLAKIAESIRVERARLITASHADPSVKVYTFQHLLIQALQAAVLRADEMRRQVQAFAQQCEPAAPAAPSNTPITRDWKVGDIVTFQRERYAVEKVTETYIDLYDEQNGTVKVTRASREMASVKLIEKAQEAS</sequence>
<evidence type="ECO:0000313" key="3">
    <source>
        <dbReference type="Proteomes" id="UP001232163"/>
    </source>
</evidence>
<dbReference type="RefSeq" id="WP_307467759.1">
    <property type="nucleotide sequence ID" value="NZ_JAURUR010000012.1"/>
</dbReference>
<dbReference type="EMBL" id="JAURUR010000012">
    <property type="protein sequence ID" value="MDP9765561.1"/>
    <property type="molecule type" value="Genomic_DNA"/>
</dbReference>